<sequence>MFLCRICDEQVGGMSLINQMLRDLEERRKKEVSSNTNVTAVNVVRKRRWPWFVAGVALIAGGGVALMSNLSSSPDSVEPQSALVSPADTTVPVVAVPQAVVEPPANAVLSLQASETDQELRIVVELRQPVDWTVVRSDPRSIAVAVPLAVHATLNAGALHWLDHWRQVKTDDSYELIFSASGEMTWNVFNLASDSQHGWRLVIQGRVVENVTSSSYMQEAAPAPQPVAQPVAPKPQPAPTTQRATGTLKKQVTPREQLWSGAQQARQQSDLSEATRLLSELVELVPDDRDGRFELIKVLLQQRNAEQALQVADSGHQQQPDEPLWLILKARLLAETDQLAEALYALDVDPAPAVSQSPEFYALKAALLQKATRYQDALPIYQLLCGAFPQQPQWWFGRAVTADQVGDQQQARDSFRQALALPGLETQLQQYATQQLQRLGDGN</sequence>
<comment type="caution">
    <text evidence="3">The sequence shown here is derived from an EMBL/GenBank/DDBJ whole genome shotgun (WGS) entry which is preliminary data.</text>
</comment>
<accession>Q1K1Z2</accession>
<evidence type="ECO:0000256" key="1">
    <source>
        <dbReference type="SAM" id="MobiDB-lite"/>
    </source>
</evidence>
<proteinExistence type="predicted"/>
<evidence type="ECO:0000313" key="3">
    <source>
        <dbReference type="EMBL" id="EAT16647.1"/>
    </source>
</evidence>
<keyword evidence="4" id="KW-1185">Reference proteome</keyword>
<dbReference type="Pfam" id="PF13432">
    <property type="entry name" value="TPR_16"/>
    <property type="match status" value="1"/>
</dbReference>
<evidence type="ECO:0000256" key="2">
    <source>
        <dbReference type="SAM" id="Phobius"/>
    </source>
</evidence>
<evidence type="ECO:0000313" key="4">
    <source>
        <dbReference type="Proteomes" id="UP000005695"/>
    </source>
</evidence>
<feature type="compositionally biased region" description="Polar residues" evidence="1">
    <location>
        <begin position="240"/>
        <end position="249"/>
    </location>
</feature>
<feature type="compositionally biased region" description="Pro residues" evidence="1">
    <location>
        <begin position="223"/>
        <end position="238"/>
    </location>
</feature>
<dbReference type="Proteomes" id="UP000005695">
    <property type="component" value="Unassembled WGS sequence"/>
</dbReference>
<dbReference type="EMBL" id="AAEW02000004">
    <property type="protein sequence ID" value="EAT16647.1"/>
    <property type="molecule type" value="Genomic_DNA"/>
</dbReference>
<feature type="region of interest" description="Disordered" evidence="1">
    <location>
        <begin position="220"/>
        <end position="249"/>
    </location>
</feature>
<gene>
    <name evidence="3" type="ORF">Dace_2742</name>
</gene>
<dbReference type="Gene3D" id="1.25.40.10">
    <property type="entry name" value="Tetratricopeptide repeat domain"/>
    <property type="match status" value="2"/>
</dbReference>
<keyword evidence="2" id="KW-0472">Membrane</keyword>
<keyword evidence="2" id="KW-0812">Transmembrane</keyword>
<feature type="transmembrane region" description="Helical" evidence="2">
    <location>
        <begin position="51"/>
        <end position="70"/>
    </location>
</feature>
<dbReference type="Pfam" id="PF14559">
    <property type="entry name" value="TPR_19"/>
    <property type="match status" value="1"/>
</dbReference>
<dbReference type="InterPro" id="IPR011990">
    <property type="entry name" value="TPR-like_helical_dom_sf"/>
</dbReference>
<keyword evidence="2" id="KW-1133">Transmembrane helix</keyword>
<dbReference type="AlphaFoldDB" id="Q1K1Z2"/>
<dbReference type="SUPFAM" id="SSF48452">
    <property type="entry name" value="TPR-like"/>
    <property type="match status" value="1"/>
</dbReference>
<reference evidence="3" key="1">
    <citation type="submission" date="2006-05" db="EMBL/GenBank/DDBJ databases">
        <title>Annotation of the draft genome assembly of Desulfuromonas acetoxidans DSM 684.</title>
        <authorList>
            <consortium name="US DOE Joint Genome Institute (JGI-ORNL)"/>
            <person name="Larimer F."/>
            <person name="Land M."/>
            <person name="Hauser L."/>
        </authorList>
    </citation>
    <scope>NUCLEOTIDE SEQUENCE [LARGE SCALE GENOMIC DNA]</scope>
    <source>
        <strain evidence="3">DSM 684</strain>
    </source>
</reference>
<reference evidence="3" key="2">
    <citation type="submission" date="2006-05" db="EMBL/GenBank/DDBJ databases">
        <title>Sequencing of the draft genome and assembly of Desulfuromonas acetoxidans DSM 684.</title>
        <authorList>
            <consortium name="US DOE Joint Genome Institute (JGI-PGF)"/>
            <person name="Copeland A."/>
            <person name="Lucas S."/>
            <person name="Lapidus A."/>
            <person name="Barry K."/>
            <person name="Detter J.C."/>
            <person name="Glavina del Rio T."/>
            <person name="Hammon N."/>
            <person name="Israni S."/>
            <person name="Dalin E."/>
            <person name="Tice H."/>
            <person name="Bruce D."/>
            <person name="Pitluck S."/>
            <person name="Richardson P."/>
        </authorList>
    </citation>
    <scope>NUCLEOTIDE SEQUENCE [LARGE SCALE GENOMIC DNA]</scope>
    <source>
        <strain evidence="3">DSM 684</strain>
    </source>
</reference>
<protein>
    <submittedName>
        <fullName evidence="3">Uncharacterized protein</fullName>
    </submittedName>
</protein>
<organism evidence="3 4">
    <name type="scientific">Desulfuromonas acetoxidans (strain DSM 684 / 11070)</name>
    <dbReference type="NCBI Taxonomy" id="281689"/>
    <lineage>
        <taxon>Bacteria</taxon>
        <taxon>Pseudomonadati</taxon>
        <taxon>Thermodesulfobacteriota</taxon>
        <taxon>Desulfuromonadia</taxon>
        <taxon>Desulfuromonadales</taxon>
        <taxon>Desulfuromonadaceae</taxon>
        <taxon>Desulfuromonas</taxon>
    </lineage>
</organism>
<name>Q1K1Z2_DESA6</name>